<feature type="transmembrane region" description="Helical" evidence="1">
    <location>
        <begin position="7"/>
        <end position="40"/>
    </location>
</feature>
<protein>
    <submittedName>
        <fullName evidence="3">Lia operon protein LiaI</fullName>
    </submittedName>
</protein>
<name>A0A1I6A197_9BACI</name>
<feature type="transmembrane region" description="Helical" evidence="1">
    <location>
        <begin position="55"/>
        <end position="87"/>
    </location>
</feature>
<organism evidence="3 4">
    <name type="scientific">Priestia endophytica DSM 13796</name>
    <dbReference type="NCBI Taxonomy" id="1121089"/>
    <lineage>
        <taxon>Bacteria</taxon>
        <taxon>Bacillati</taxon>
        <taxon>Bacillota</taxon>
        <taxon>Bacilli</taxon>
        <taxon>Bacillales</taxon>
        <taxon>Bacillaceae</taxon>
        <taxon>Priestia</taxon>
    </lineage>
</organism>
<dbReference type="InterPro" id="IPR054331">
    <property type="entry name" value="LiaF_TM"/>
</dbReference>
<evidence type="ECO:0000313" key="4">
    <source>
        <dbReference type="Proteomes" id="UP000182762"/>
    </source>
</evidence>
<evidence type="ECO:0000259" key="2">
    <source>
        <dbReference type="Pfam" id="PF22570"/>
    </source>
</evidence>
<accession>A0A1I6A197</accession>
<dbReference type="RefSeq" id="WP_061804640.1">
    <property type="nucleotide sequence ID" value="NZ_FOXX01000005.1"/>
</dbReference>
<dbReference type="EMBL" id="FOXX01000005">
    <property type="protein sequence ID" value="SFQ62489.1"/>
    <property type="molecule type" value="Genomic_DNA"/>
</dbReference>
<proteinExistence type="predicted"/>
<dbReference type="Proteomes" id="UP000182762">
    <property type="component" value="Unassembled WGS sequence"/>
</dbReference>
<keyword evidence="4" id="KW-1185">Reference proteome</keyword>
<feature type="domain" description="LiaF transmembrane" evidence="2">
    <location>
        <begin position="6"/>
        <end position="97"/>
    </location>
</feature>
<gene>
    <name evidence="3" type="ORF">SAMN02745910_02421</name>
</gene>
<keyword evidence="1" id="KW-1133">Transmembrane helix</keyword>
<evidence type="ECO:0000313" key="3">
    <source>
        <dbReference type="EMBL" id="SFQ62489.1"/>
    </source>
</evidence>
<dbReference type="PROSITE" id="PS51257">
    <property type="entry name" value="PROKAR_LIPOPROTEIN"/>
    <property type="match status" value="1"/>
</dbReference>
<reference evidence="3 4" key="1">
    <citation type="submission" date="2016-10" db="EMBL/GenBank/DDBJ databases">
        <authorList>
            <person name="Varghese N."/>
            <person name="Submissions S."/>
        </authorList>
    </citation>
    <scope>NUCLEOTIDE SEQUENCE [LARGE SCALE GENOMIC DNA]</scope>
    <source>
        <strain evidence="3 4">DSM 13796</strain>
    </source>
</reference>
<comment type="caution">
    <text evidence="3">The sequence shown here is derived from an EMBL/GenBank/DDBJ whole genome shotgun (WGS) entry which is preliminary data.</text>
</comment>
<keyword evidence="1" id="KW-0472">Membrane</keyword>
<keyword evidence="1" id="KW-0812">Transmembrane</keyword>
<dbReference type="Pfam" id="PF22570">
    <property type="entry name" value="LiaF-TM"/>
    <property type="match status" value="1"/>
</dbReference>
<dbReference type="GeneID" id="93711073"/>
<sequence>MNVKALLGIVFVLIGGSILLGNGFLGGILSFLVACVLLYYGWLTVNKGDSKGKKVLGIIAIFFGIILIANAVPFLAGVAFAAFFIYVGWKMLTSQKEASSEEYHYSSPVVSDPVTKSSFDTEWEDFLKKDK</sequence>
<evidence type="ECO:0000256" key="1">
    <source>
        <dbReference type="SAM" id="Phobius"/>
    </source>
</evidence>